<protein>
    <submittedName>
        <fullName evidence="3">Uncharacterized protein</fullName>
    </submittedName>
</protein>
<keyword evidence="2" id="KW-1185">Reference proteome</keyword>
<name>A0A915PX84_9BILA</name>
<dbReference type="Proteomes" id="UP000887581">
    <property type="component" value="Unplaced"/>
</dbReference>
<reference evidence="3" key="1">
    <citation type="submission" date="2022-11" db="UniProtKB">
        <authorList>
            <consortium name="WormBaseParasite"/>
        </authorList>
    </citation>
    <scope>IDENTIFICATION</scope>
</reference>
<proteinExistence type="predicted"/>
<feature type="region of interest" description="Disordered" evidence="1">
    <location>
        <begin position="56"/>
        <end position="84"/>
    </location>
</feature>
<sequence>MNSDLEELISEEDKVLMEQLIILSRHLYVRDRVNRTMDSPVTPNTEICETLRNYQTERSETAQKRGPLIKHKHSTPRQPINNSN</sequence>
<dbReference type="WBParaSite" id="sdigi.contig546.g8940.t1">
    <property type="protein sequence ID" value="sdigi.contig546.g8940.t1"/>
    <property type="gene ID" value="sdigi.contig546.g8940"/>
</dbReference>
<evidence type="ECO:0000256" key="1">
    <source>
        <dbReference type="SAM" id="MobiDB-lite"/>
    </source>
</evidence>
<dbReference type="AlphaFoldDB" id="A0A915PX84"/>
<evidence type="ECO:0000313" key="3">
    <source>
        <dbReference type="WBParaSite" id="sdigi.contig546.g8940.t1"/>
    </source>
</evidence>
<accession>A0A915PX84</accession>
<organism evidence="2 3">
    <name type="scientific">Setaria digitata</name>
    <dbReference type="NCBI Taxonomy" id="48799"/>
    <lineage>
        <taxon>Eukaryota</taxon>
        <taxon>Metazoa</taxon>
        <taxon>Ecdysozoa</taxon>
        <taxon>Nematoda</taxon>
        <taxon>Chromadorea</taxon>
        <taxon>Rhabditida</taxon>
        <taxon>Spirurina</taxon>
        <taxon>Spiruromorpha</taxon>
        <taxon>Filarioidea</taxon>
        <taxon>Setariidae</taxon>
        <taxon>Setaria</taxon>
    </lineage>
</organism>
<evidence type="ECO:0000313" key="2">
    <source>
        <dbReference type="Proteomes" id="UP000887581"/>
    </source>
</evidence>